<reference evidence="2" key="1">
    <citation type="submission" date="2011-07" db="EMBL/GenBank/DDBJ databases">
        <title>Divergent evolution of antigenic variation in African trypanosomes.</title>
        <authorList>
            <person name="Jackson A.P."/>
            <person name="Berry A."/>
            <person name="Allison H.C."/>
            <person name="Burton P."/>
            <person name="Anderson J."/>
            <person name="Aslett M."/>
            <person name="Brown R."/>
            <person name="Corton N."/>
            <person name="Harris D."/>
            <person name="Hauser H."/>
            <person name="Gamble J."/>
            <person name="Gilderthorp R."/>
            <person name="McQuillan J."/>
            <person name="Quail M.A."/>
            <person name="Sanders M."/>
            <person name="Van Tonder A."/>
            <person name="Ginger M.L."/>
            <person name="Donelson J.E."/>
            <person name="Field M.C."/>
            <person name="Barry J.D."/>
            <person name="Berriman M."/>
            <person name="Hertz-Fowler C."/>
        </authorList>
    </citation>
    <scope>NUCLEOTIDE SEQUENCE [LARGE SCALE GENOMIC DNA]</scope>
    <source>
        <strain evidence="2">IL3000</strain>
    </source>
</reference>
<evidence type="ECO:0000313" key="2">
    <source>
        <dbReference type="Proteomes" id="UP000000702"/>
    </source>
</evidence>
<reference evidence="1 2" key="2">
    <citation type="journal article" date="2012" name="Proc. Natl. Acad. Sci. U.S.A.">
        <title>Antigenic diversity is generated by distinct evolutionary mechanisms in African trypanosome species.</title>
        <authorList>
            <person name="Jackson A.P."/>
            <person name="Berry A."/>
            <person name="Aslett M."/>
            <person name="Allison H.C."/>
            <person name="Burton P."/>
            <person name="Vavrova-Anderson J."/>
            <person name="Brown R."/>
            <person name="Browne H."/>
            <person name="Corton N."/>
            <person name="Hauser H."/>
            <person name="Gamble J."/>
            <person name="Gilderthorp R."/>
            <person name="Marcello L."/>
            <person name="McQuillan J."/>
            <person name="Otto T.D."/>
            <person name="Quail M.A."/>
            <person name="Sanders M.J."/>
            <person name="van Tonder A."/>
            <person name="Ginger M.L."/>
            <person name="Field M.C."/>
            <person name="Barry J.D."/>
            <person name="Hertz-Fowler C."/>
            <person name="Berriman M."/>
        </authorList>
    </citation>
    <scope>NUCLEOTIDE SEQUENCE [LARGE SCALE GENOMIC DNA]</scope>
    <source>
        <strain evidence="1 2">IL3000</strain>
    </source>
</reference>
<organism evidence="1 2">
    <name type="scientific">Trypanosoma congolense (strain IL3000)</name>
    <dbReference type="NCBI Taxonomy" id="1068625"/>
    <lineage>
        <taxon>Eukaryota</taxon>
        <taxon>Discoba</taxon>
        <taxon>Euglenozoa</taxon>
        <taxon>Kinetoplastea</taxon>
        <taxon>Metakinetoplastina</taxon>
        <taxon>Trypanosomatida</taxon>
        <taxon>Trypanosomatidae</taxon>
        <taxon>Trypanosoma</taxon>
        <taxon>Nannomonas</taxon>
    </lineage>
</organism>
<protein>
    <submittedName>
        <fullName evidence="1">WGS project CAEQ00000000 data, annotated contig 2011</fullName>
    </submittedName>
</protein>
<dbReference type="VEuPathDB" id="TriTrypDB:TcIL3000_0_49740"/>
<sequence>MLHATTVWMSLWKPLPLELSECQQYCEALVAGQQGDQQAVCQVRHPIAVCWLMKQLTTTPLNPKRGERCFDLLNLFNILRGYVLSGVAHFKIGRLEVEKPASLVRGTGSGPVVDYFNSLVVMQWSLKGRRRPRREEECVYDVVRCIVDALFPRSQHEEDLLFNKEAFLWGFAPMSTIGVHALTRLLVVREGLDKRRTAVVGHVISLLKLERLREAARRVAACDVAASGFEVAPNAPFMEIGAARLPADVKALLLFHLRAVVAAIRFVNPLGWHGERQSVLDTAYTALLGFLFLYCQRLPTLGDVDIMTSEIEQELTLIFGSNVRQVIQVARLTERSNVTIAGLLSFLCGEWKREHKEKRKAEARLRQELMRMLKRHVGDAGAACDADVLFIKDEENDGAPSSLRASPLAQVHCVLQKALCDSAVMPSHGIVLEILDAVTTPGVNDVSVIFSVLQSFVIAAPYMVVTTMMLEKVMLVLLAALRHPAISRYDGVCGAVLDLILRRYQYVGLNTPSGVAMMFELYSILASRHNDVSVKGNAIDGTSCSSSGWSCDSEQLNHLLWRCVVEADRVERASLEVALSVLHHNALVSVQRACLLFLTQGHNKPHYDPPFLRLGRMLDLLLLQQVPTPGSHNDFTVELLRLLQERATATPMGRVTGVNPSVPWRRILLFMPCSDGGERSKKIRSSLFVLVLQGYLMVPGENSDVVRNLWREALTCILGTVSTEGSDGMEHEDVCKATEVALRTIHYVSPPHQWELALVLTQRLSTAFAGSRLRLFQTHYAVVMQTLQYLVRECDLASVPVPLLLSFLHLVKAREYPEELSEAGNISASPSKRAQMLCTFIKQIQHHPYLTWVGALDVLHAVGCSGGGSPDVSQEVSAGNADCVEASLVLTQVKRDLVSVVLNSLYKRQSYEQLLRFAEAVQRPPYSERIRGRAALQVLKHAASFVFPLGPNSNGPSEVLMLLSGTSSERTLDAMLRERSSAALMGKERLLQDLLRNHQCSDAAVVVRDEPEILRSPGFHDACRSLLHRFHHNIIVYFYDELLHVELGREQQSEATVIFPRSSTQLSLLENLTIDALQLALTAVEVSGNSTRGLDERSQMTGVLIAAAWLKARARSHATDFGPFEATLRWVKRDVCRTADGPLKVLDDVVRETLLMKAATGTKGSPENKDGVTDGISILIGVLKGNEAVARLLVEVLSGVFPVTTVELCTALLEEFQRQRSPDSTKKGDEWVCFLRCTNRY</sequence>
<comment type="caution">
    <text evidence="1">The sequence shown here is derived from an EMBL/GenBank/DDBJ whole genome shotgun (WGS) entry which is preliminary data.</text>
</comment>
<dbReference type="EMBL" id="CAEQ01001475">
    <property type="protein sequence ID" value="CCD14341.1"/>
    <property type="molecule type" value="Genomic_DNA"/>
</dbReference>
<feature type="non-terminal residue" evidence="1">
    <location>
        <position position="1241"/>
    </location>
</feature>
<dbReference type="AlphaFoldDB" id="F9WAS0"/>
<evidence type="ECO:0000313" key="1">
    <source>
        <dbReference type="EMBL" id="CCD14341.1"/>
    </source>
</evidence>
<accession>F9WAS0</accession>
<name>F9WAS0_TRYCI</name>
<keyword evidence="2" id="KW-1185">Reference proteome</keyword>
<proteinExistence type="predicted"/>
<gene>
    <name evidence="1" type="ORF">TCIL3000_0_49740</name>
</gene>
<dbReference type="Proteomes" id="UP000000702">
    <property type="component" value="Unassembled WGS sequence"/>
</dbReference>